<accession>A0ABU4BEF6</accession>
<dbReference type="CDD" id="cd03363">
    <property type="entry name" value="TOPRIM_TopoIA_TopoI"/>
    <property type="match status" value="1"/>
</dbReference>
<protein>
    <recommendedName>
        <fullName evidence="8">DNA topoisomerase 1</fullName>
        <ecNumber evidence="8">5.6.2.1</ecNumber>
    </recommendedName>
    <alternativeName>
        <fullName evidence="8">DNA topoisomerase I</fullName>
    </alternativeName>
</protein>
<feature type="region of interest" description="Disordered" evidence="9">
    <location>
        <begin position="664"/>
        <end position="684"/>
    </location>
</feature>
<feature type="site" description="Interaction with DNA" evidence="8">
    <location>
        <position position="539"/>
    </location>
</feature>
<dbReference type="SUPFAM" id="SSF56712">
    <property type="entry name" value="Prokaryotic type I DNA topoisomerase"/>
    <property type="match status" value="1"/>
</dbReference>
<comment type="caution">
    <text evidence="12">The sequence shown here is derived from an EMBL/GenBank/DDBJ whole genome shotgun (WGS) entry which is preliminary data.</text>
</comment>
<dbReference type="InterPro" id="IPR003601">
    <property type="entry name" value="Topo_IA_2"/>
</dbReference>
<evidence type="ECO:0000256" key="3">
    <source>
        <dbReference type="ARBA" id="ARBA00022723"/>
    </source>
</evidence>
<gene>
    <name evidence="8 12" type="primary">topA</name>
    <name evidence="12" type="ORF">R3P96_14580</name>
</gene>
<feature type="compositionally biased region" description="Basic residues" evidence="9">
    <location>
        <begin position="937"/>
        <end position="966"/>
    </location>
</feature>
<feature type="domain" description="Toprim" evidence="10">
    <location>
        <begin position="16"/>
        <end position="140"/>
    </location>
</feature>
<dbReference type="GO" id="GO:0003917">
    <property type="term" value="F:DNA topoisomerase type I (single strand cut, ATP-independent) activity"/>
    <property type="evidence" value="ECO:0007669"/>
    <property type="project" value="UniProtKB-EC"/>
</dbReference>
<feature type="site" description="Interaction with DNA" evidence="8">
    <location>
        <position position="165"/>
    </location>
</feature>
<dbReference type="EC" id="5.6.2.1" evidence="8"/>
<evidence type="ECO:0000256" key="5">
    <source>
        <dbReference type="ARBA" id="ARBA00023029"/>
    </source>
</evidence>
<evidence type="ECO:0000256" key="4">
    <source>
        <dbReference type="ARBA" id="ARBA00022842"/>
    </source>
</evidence>
<feature type="site" description="Interaction with DNA" evidence="8">
    <location>
        <position position="169"/>
    </location>
</feature>
<sequence>MAARKNGTGDSSAEPRRLVIVESPTKAKKIAPYLGSNYVVEASVGHIRDLPRGAADVPAKYKGEPWARLGVDVDHDFEALYVVSPEKKGKVAELKSLLKDADELYLATDPDREGEAIAWHLLETLNPKVPVRRMVFHEITKPAILAAAADTRDLDKDLVDAQETRRILDRLYGYEVSPVLWKKVMPKLSAGRVQSVATRIIVQRERERMAFRSAEYWDISATLDAGAEASPRSFGARLVNVDGNRVAAGRDFGADGKLKTESVTVLDEPRARRLAEALEGVDLTVASAEDKPYTRKPYPPFMTSTLQQEAGRKLRFSSERTMRVAQRLYENGYITYMRTDSTSLSASAVSAARAQASELYGPEYVHPTPRQYTRKVKNAQEAHEAIRPAGDVFQTPGQLHSALQTDEFRLYELIWQRTVASQMADLRGTTLTLRITGTAGTGEECTFSASGRTITFAGFLKAYVESVDDEAGGQTDDAESRLPALKAGQAVTATKLDPDGHTTNPPARFTEASLIKTLEELGIGRPSTYSSIIKTILDRGYVYKRGSALVPSWVAFSVIALLEAHFGRLVDFDFTAGMEDDLDAIAGGRERRGDWLQNFYFGGETGAEGSVARSGGLKKMVGQNLEEIDARTINSIRLFDDSEGREIHVRVGRYGPYLERMVKNDDDPDGDPISQRANLPDDLPPDELTLDFAEKLFATPQEGRKLGVDPLSGHDIVAKEGRFGPYVTEILPEPEPEPTPPQPDIVPIPSGNDGDGGGGVKTAVKKAAAKKAPAKKAAAKKATGPKPRTGSLLKSMDLATITLEDALKLLSLPRVVGVDPESKEEILAQNGRYGPYLKKGTDSRSLADEDQMFTVSLEEALKIYAEPKRRGRQGEAKPPLREMGVDPISEKPMVIKDGRFGPYVTDGETNASLRKDDEVESITDDRASELLADRRARGPVKKKAPAKKAAAKKAPAKKTAAKKAPAKKAAATKTATKTTAAKKAPVKKAPAKKTDSE</sequence>
<organism evidence="12 13">
    <name type="scientific">Rhodococcoides yunnanense</name>
    <dbReference type="NCBI Taxonomy" id="278209"/>
    <lineage>
        <taxon>Bacteria</taxon>
        <taxon>Bacillati</taxon>
        <taxon>Actinomycetota</taxon>
        <taxon>Actinomycetes</taxon>
        <taxon>Mycobacteriales</taxon>
        <taxon>Nocardiaceae</taxon>
        <taxon>Rhodococcoides</taxon>
    </lineage>
</organism>
<evidence type="ECO:0000256" key="7">
    <source>
        <dbReference type="ARBA" id="ARBA00023235"/>
    </source>
</evidence>
<evidence type="ECO:0000313" key="13">
    <source>
        <dbReference type="Proteomes" id="UP001185755"/>
    </source>
</evidence>
<dbReference type="Pfam" id="PF01751">
    <property type="entry name" value="Toprim"/>
    <property type="match status" value="1"/>
</dbReference>
<keyword evidence="7 8" id="KW-0413">Isomerase</keyword>
<dbReference type="SMART" id="SM00436">
    <property type="entry name" value="TOP1Bc"/>
    <property type="match status" value="1"/>
</dbReference>
<feature type="region of interest" description="Interaction with DNA" evidence="8">
    <location>
        <begin position="189"/>
        <end position="194"/>
    </location>
</feature>
<comment type="similarity">
    <text evidence="2 8">Belongs to the type IA topoisomerase family.</text>
</comment>
<proteinExistence type="inferred from homology"/>
<evidence type="ECO:0000256" key="8">
    <source>
        <dbReference type="HAMAP-Rule" id="MF_00952"/>
    </source>
</evidence>
<comment type="catalytic activity">
    <reaction evidence="1 8">
        <text>ATP-independent breakage of single-stranded DNA, followed by passage and rejoining.</text>
        <dbReference type="EC" id="5.6.2.1"/>
    </reaction>
</comment>
<dbReference type="PANTHER" id="PTHR42785">
    <property type="entry name" value="DNA TOPOISOMERASE, TYPE IA, CORE"/>
    <property type="match status" value="1"/>
</dbReference>
<dbReference type="EMBL" id="JAWLJX010000004">
    <property type="protein sequence ID" value="MDV6262563.1"/>
    <property type="molecule type" value="Genomic_DNA"/>
</dbReference>
<dbReference type="PROSITE" id="PS00396">
    <property type="entry name" value="TOPO_IA_1"/>
    <property type="match status" value="1"/>
</dbReference>
<dbReference type="InterPro" id="IPR023406">
    <property type="entry name" value="Topo_IA_AS"/>
</dbReference>
<dbReference type="CDD" id="cd00186">
    <property type="entry name" value="TOP1Ac"/>
    <property type="match status" value="1"/>
</dbReference>
<feature type="compositionally biased region" description="Basic and acidic residues" evidence="9">
    <location>
        <begin position="913"/>
        <end position="936"/>
    </location>
</feature>
<dbReference type="SMART" id="SM00493">
    <property type="entry name" value="TOPRIM"/>
    <property type="match status" value="1"/>
</dbReference>
<feature type="domain" description="Topo IA-type catalytic" evidence="11">
    <location>
        <begin position="155"/>
        <end position="607"/>
    </location>
</feature>
<dbReference type="Pfam" id="PF13368">
    <property type="entry name" value="Toprim_C_rpt"/>
    <property type="match status" value="3"/>
</dbReference>
<dbReference type="PROSITE" id="PS50880">
    <property type="entry name" value="TOPRIM"/>
    <property type="match status" value="1"/>
</dbReference>
<dbReference type="SMART" id="SM00437">
    <property type="entry name" value="TOP1Ac"/>
    <property type="match status" value="1"/>
</dbReference>
<keyword evidence="4" id="KW-0460">Magnesium</keyword>
<feature type="site" description="Interaction with DNA" evidence="8">
    <location>
        <position position="46"/>
    </location>
</feature>
<evidence type="ECO:0000256" key="6">
    <source>
        <dbReference type="ARBA" id="ARBA00023125"/>
    </source>
</evidence>
<keyword evidence="6 8" id="KW-0238">DNA-binding</keyword>
<feature type="region of interest" description="Disordered" evidence="9">
    <location>
        <begin position="867"/>
        <end position="997"/>
    </location>
</feature>
<dbReference type="InterPro" id="IPR006171">
    <property type="entry name" value="TOPRIM_dom"/>
</dbReference>
<dbReference type="InterPro" id="IPR034149">
    <property type="entry name" value="TOPRIM_TopoI"/>
</dbReference>
<dbReference type="NCBIfam" id="TIGR01051">
    <property type="entry name" value="topA_bact"/>
    <property type="match status" value="1"/>
</dbReference>
<keyword evidence="5 8" id="KW-0799">Topoisomerase</keyword>
<dbReference type="InterPro" id="IPR028612">
    <property type="entry name" value="Topoisom_1_IA"/>
</dbReference>
<dbReference type="Pfam" id="PF01131">
    <property type="entry name" value="Topoisom_bac"/>
    <property type="match status" value="1"/>
</dbReference>
<dbReference type="InterPro" id="IPR013826">
    <property type="entry name" value="Topo_IA_cen_sub3"/>
</dbReference>
<dbReference type="InterPro" id="IPR003602">
    <property type="entry name" value="Topo_IA_DNA-bd_dom"/>
</dbReference>
<feature type="site" description="Interaction with DNA" evidence="8">
    <location>
        <position position="166"/>
    </location>
</feature>
<comment type="subunit">
    <text evidence="8">Monomer.</text>
</comment>
<evidence type="ECO:0000259" key="10">
    <source>
        <dbReference type="PROSITE" id="PS50880"/>
    </source>
</evidence>
<feature type="active site" description="O-(5'-phospho-DNA)-tyrosine intermediate" evidence="8">
    <location>
        <position position="336"/>
    </location>
</feature>
<dbReference type="InterPro" id="IPR013824">
    <property type="entry name" value="Topo_IA_cen_sub1"/>
</dbReference>
<evidence type="ECO:0000256" key="1">
    <source>
        <dbReference type="ARBA" id="ARBA00000213"/>
    </source>
</evidence>
<feature type="region of interest" description="Disordered" evidence="9">
    <location>
        <begin position="769"/>
        <end position="791"/>
    </location>
</feature>
<dbReference type="PRINTS" id="PR00417">
    <property type="entry name" value="PRTPISMRASEI"/>
</dbReference>
<keyword evidence="13" id="KW-1185">Reference proteome</keyword>
<dbReference type="PROSITE" id="PS52039">
    <property type="entry name" value="TOPO_IA_2"/>
    <property type="match status" value="1"/>
</dbReference>
<dbReference type="HAMAP" id="MF_00952">
    <property type="entry name" value="Topoisom_1_prok"/>
    <property type="match status" value="1"/>
</dbReference>
<dbReference type="InterPro" id="IPR013497">
    <property type="entry name" value="Topo_IA_cen"/>
</dbReference>
<comment type="function">
    <text evidence="8">Releases the supercoiling and torsional tension of DNA, which is introduced during the DNA replication and transcription, by transiently cleaving and rejoining one strand of the DNA duplex. Introduces a single-strand break via transesterification at a target site in duplex DNA. The scissile phosphodiester is attacked by the catalytic tyrosine of the enzyme, resulting in the formation of a DNA-(5'-phosphotyrosyl)-enzyme intermediate and the expulsion of a 3'-OH DNA strand. The free DNA strand then undergoes passage around the unbroken strand, thus removing DNA supercoils. Finally, in the religation step, the DNA 3'-OH attacks the covalent intermediate to expel the active-site tyrosine and restore the DNA phosphodiester backbone.</text>
</comment>
<feature type="compositionally biased region" description="Basic and acidic residues" evidence="9">
    <location>
        <begin position="867"/>
        <end position="884"/>
    </location>
</feature>
<feature type="site" description="Interaction with DNA" evidence="8">
    <location>
        <position position="181"/>
    </location>
</feature>
<evidence type="ECO:0000313" key="12">
    <source>
        <dbReference type="EMBL" id="MDV6262563.1"/>
    </source>
</evidence>
<evidence type="ECO:0000256" key="2">
    <source>
        <dbReference type="ARBA" id="ARBA00009446"/>
    </source>
</evidence>
<dbReference type="Gene3D" id="1.10.290.10">
    <property type="entry name" value="Topoisomerase I, domain 4"/>
    <property type="match status" value="1"/>
</dbReference>
<dbReference type="Proteomes" id="UP001185755">
    <property type="component" value="Unassembled WGS sequence"/>
</dbReference>
<feature type="compositionally biased region" description="Basic residues" evidence="9">
    <location>
        <begin position="769"/>
        <end position="779"/>
    </location>
</feature>
<evidence type="ECO:0000259" key="11">
    <source>
        <dbReference type="PROSITE" id="PS52039"/>
    </source>
</evidence>
<dbReference type="InterPro" id="IPR023405">
    <property type="entry name" value="Topo_IA_core_domain"/>
</dbReference>
<dbReference type="Gene3D" id="1.10.460.10">
    <property type="entry name" value="Topoisomerase I, domain 2"/>
    <property type="match status" value="1"/>
</dbReference>
<keyword evidence="3" id="KW-0479">Metal-binding</keyword>
<dbReference type="Gene3D" id="2.70.20.10">
    <property type="entry name" value="Topoisomerase I, domain 3"/>
    <property type="match status" value="1"/>
</dbReference>
<dbReference type="InterPro" id="IPR000380">
    <property type="entry name" value="Topo_IA"/>
</dbReference>
<dbReference type="InterPro" id="IPR005733">
    <property type="entry name" value="TopoI_bac-type"/>
</dbReference>
<dbReference type="Gene3D" id="3.40.50.140">
    <property type="match status" value="1"/>
</dbReference>
<name>A0ABU4BEF6_9NOCA</name>
<feature type="site" description="Interaction with DNA" evidence="8">
    <location>
        <position position="174"/>
    </location>
</feature>
<dbReference type="PANTHER" id="PTHR42785:SF1">
    <property type="entry name" value="DNA TOPOISOMERASE"/>
    <property type="match status" value="1"/>
</dbReference>
<feature type="compositionally biased region" description="Low complexity" evidence="9">
    <location>
        <begin position="967"/>
        <end position="983"/>
    </location>
</feature>
<reference evidence="12 13" key="1">
    <citation type="submission" date="2023-10" db="EMBL/GenBank/DDBJ databases">
        <title>Development of a sustainable strategy for remediation of hydrocarbon-contaminated territories based on the waste exchange concept.</title>
        <authorList>
            <person name="Krivoruchko A."/>
        </authorList>
    </citation>
    <scope>NUCLEOTIDE SEQUENCE [LARGE SCALE GENOMIC DNA]</scope>
    <source>
        <strain evidence="12 13">IEGM 1323</strain>
    </source>
</reference>
<feature type="site" description="Interaction with DNA" evidence="8">
    <location>
        <position position="338"/>
    </location>
</feature>
<dbReference type="InterPro" id="IPR013825">
    <property type="entry name" value="Topo_IA_cen_sub2"/>
</dbReference>
<dbReference type="RefSeq" id="WP_317564919.1">
    <property type="nucleotide sequence ID" value="NZ_JAWLJX010000004.1"/>
</dbReference>
<evidence type="ECO:0000256" key="9">
    <source>
        <dbReference type="SAM" id="MobiDB-lite"/>
    </source>
</evidence>
<dbReference type="InterPro" id="IPR025589">
    <property type="entry name" value="Toprim_C_rpt"/>
</dbReference>